<dbReference type="Gene3D" id="1.10.3470.10">
    <property type="entry name" value="ABC transporter involved in vitamin B12 uptake, BtuC"/>
    <property type="match status" value="1"/>
</dbReference>
<organism evidence="8 9">
    <name type="scientific">Motilibacter deserti</name>
    <dbReference type="NCBI Taxonomy" id="2714956"/>
    <lineage>
        <taxon>Bacteria</taxon>
        <taxon>Bacillati</taxon>
        <taxon>Actinomycetota</taxon>
        <taxon>Actinomycetes</taxon>
        <taxon>Motilibacterales</taxon>
        <taxon>Motilibacteraceae</taxon>
        <taxon>Motilibacter</taxon>
    </lineage>
</organism>
<comment type="subcellular location">
    <subcellularLocation>
        <location evidence="6">Cell membrane</location>
        <topology evidence="6">Multi-pass membrane protein</topology>
    </subcellularLocation>
    <subcellularLocation>
        <location evidence="1">Membrane</location>
        <topology evidence="1">Multi-pass membrane protein</topology>
    </subcellularLocation>
</comment>
<feature type="transmembrane region" description="Helical" evidence="7">
    <location>
        <begin position="241"/>
        <end position="261"/>
    </location>
</feature>
<feature type="transmembrane region" description="Helical" evidence="7">
    <location>
        <begin position="127"/>
        <end position="145"/>
    </location>
</feature>
<keyword evidence="3 6" id="KW-0812">Transmembrane</keyword>
<evidence type="ECO:0000313" key="8">
    <source>
        <dbReference type="EMBL" id="NHC16468.1"/>
    </source>
</evidence>
<feature type="transmembrane region" description="Helical" evidence="7">
    <location>
        <begin position="48"/>
        <end position="75"/>
    </location>
</feature>
<dbReference type="Pfam" id="PF00950">
    <property type="entry name" value="ABC-3"/>
    <property type="match status" value="1"/>
</dbReference>
<keyword evidence="9" id="KW-1185">Reference proteome</keyword>
<dbReference type="Proteomes" id="UP000800981">
    <property type="component" value="Unassembled WGS sequence"/>
</dbReference>
<comment type="similarity">
    <text evidence="2 6">Belongs to the ABC-3 integral membrane protein family.</text>
</comment>
<evidence type="ECO:0000256" key="4">
    <source>
        <dbReference type="ARBA" id="ARBA00022989"/>
    </source>
</evidence>
<dbReference type="InterPro" id="IPR001626">
    <property type="entry name" value="ABC_TroCD"/>
</dbReference>
<evidence type="ECO:0000256" key="2">
    <source>
        <dbReference type="ARBA" id="ARBA00008034"/>
    </source>
</evidence>
<keyword evidence="6" id="KW-0813">Transport</keyword>
<feature type="transmembrane region" description="Helical" evidence="7">
    <location>
        <begin position="82"/>
        <end position="107"/>
    </location>
</feature>
<keyword evidence="4 7" id="KW-1133">Transmembrane helix</keyword>
<dbReference type="RefSeq" id="WP_166284901.1">
    <property type="nucleotide sequence ID" value="NZ_JAANNP010000177.1"/>
</dbReference>
<evidence type="ECO:0000256" key="7">
    <source>
        <dbReference type="SAM" id="Phobius"/>
    </source>
</evidence>
<protein>
    <submittedName>
        <fullName evidence="8">Metal ABC transporter permease</fullName>
    </submittedName>
</protein>
<dbReference type="InterPro" id="IPR037294">
    <property type="entry name" value="ABC_BtuC-like"/>
</dbReference>
<feature type="transmembrane region" description="Helical" evidence="7">
    <location>
        <begin position="214"/>
        <end position="235"/>
    </location>
</feature>
<reference evidence="8 9" key="1">
    <citation type="submission" date="2020-03" db="EMBL/GenBank/DDBJ databases">
        <title>Two novel Motilibacter sp.</title>
        <authorList>
            <person name="Liu S."/>
        </authorList>
    </citation>
    <scope>NUCLEOTIDE SEQUENCE [LARGE SCALE GENOMIC DNA]</scope>
    <source>
        <strain evidence="8 9">E257</strain>
    </source>
</reference>
<dbReference type="PANTHER" id="PTHR30477:SF13">
    <property type="entry name" value="IRON TRANSPORT SYSTEM MEMBRANE PROTEIN HI_0360-RELATED"/>
    <property type="match status" value="1"/>
</dbReference>
<name>A0ABX0GZQ7_9ACTN</name>
<evidence type="ECO:0000256" key="6">
    <source>
        <dbReference type="RuleBase" id="RU003943"/>
    </source>
</evidence>
<evidence type="ECO:0000256" key="1">
    <source>
        <dbReference type="ARBA" id="ARBA00004141"/>
    </source>
</evidence>
<evidence type="ECO:0000313" key="9">
    <source>
        <dbReference type="Proteomes" id="UP000800981"/>
    </source>
</evidence>
<sequence>MDVYTLRAVIEAGLVGALGALVGVHVVLRRLSFFTMAMTHATFPGVVLAAILGVNIFVGGWVFGVFVAVGVAALARGRGQDFATATGVVLSAGFALGVVLVSAQEGFSKDLSAYLVGSILTLRTSDVVITAVVLAVVAAVLAVIGKELVFGAFDPTGLRAAGYPSFALDLAVLLLVELAIVTAVPSVGTILSVALIVAPAAAARLWVERIGPMTAVAVVIGAGCGVLGVLVSQHVRVATGGAITLGTTAAFVLSVALAPAVKRARGRRVRRDAVAAAG</sequence>
<dbReference type="EMBL" id="JAANNP010000177">
    <property type="protein sequence ID" value="NHC16468.1"/>
    <property type="molecule type" value="Genomic_DNA"/>
</dbReference>
<keyword evidence="5 7" id="KW-0472">Membrane</keyword>
<evidence type="ECO:0000256" key="5">
    <source>
        <dbReference type="ARBA" id="ARBA00023136"/>
    </source>
</evidence>
<gene>
    <name evidence="8" type="ORF">G9H71_22025</name>
</gene>
<proteinExistence type="inferred from homology"/>
<feature type="transmembrane region" description="Helical" evidence="7">
    <location>
        <begin position="9"/>
        <end position="28"/>
    </location>
</feature>
<evidence type="ECO:0000256" key="3">
    <source>
        <dbReference type="ARBA" id="ARBA00022692"/>
    </source>
</evidence>
<comment type="caution">
    <text evidence="8">The sequence shown here is derived from an EMBL/GenBank/DDBJ whole genome shotgun (WGS) entry which is preliminary data.</text>
</comment>
<accession>A0ABX0GZQ7</accession>
<dbReference type="PANTHER" id="PTHR30477">
    <property type="entry name" value="ABC-TRANSPORTER METAL-BINDING PROTEIN"/>
    <property type="match status" value="1"/>
</dbReference>
<dbReference type="SUPFAM" id="SSF81345">
    <property type="entry name" value="ABC transporter involved in vitamin B12 uptake, BtuC"/>
    <property type="match status" value="1"/>
</dbReference>